<reference evidence="1 2" key="1">
    <citation type="submission" date="2018-11" db="EMBL/GenBank/DDBJ databases">
        <authorList>
            <consortium name="Pathogen Informatics"/>
        </authorList>
    </citation>
    <scope>NUCLEOTIDE SEQUENCE [LARGE SCALE GENOMIC DNA]</scope>
    <source>
        <strain evidence="1 2">Zambia</strain>
    </source>
</reference>
<organism evidence="1 2">
    <name type="scientific">Schistosoma margrebowiei</name>
    <dbReference type="NCBI Taxonomy" id="48269"/>
    <lineage>
        <taxon>Eukaryota</taxon>
        <taxon>Metazoa</taxon>
        <taxon>Spiralia</taxon>
        <taxon>Lophotrochozoa</taxon>
        <taxon>Platyhelminthes</taxon>
        <taxon>Trematoda</taxon>
        <taxon>Digenea</taxon>
        <taxon>Strigeidida</taxon>
        <taxon>Schistosomatoidea</taxon>
        <taxon>Schistosomatidae</taxon>
        <taxon>Schistosoma</taxon>
    </lineage>
</organism>
<evidence type="ECO:0000313" key="2">
    <source>
        <dbReference type="Proteomes" id="UP000277204"/>
    </source>
</evidence>
<proteinExistence type="predicted"/>
<dbReference type="Proteomes" id="UP000277204">
    <property type="component" value="Unassembled WGS sequence"/>
</dbReference>
<dbReference type="AlphaFoldDB" id="A0A3P8DTI0"/>
<gene>
    <name evidence="1" type="ORF">SMRZ_LOCUS25385</name>
</gene>
<protein>
    <submittedName>
        <fullName evidence="1">Uncharacterized protein</fullName>
    </submittedName>
</protein>
<dbReference type="EMBL" id="UZAI01021275">
    <property type="protein sequence ID" value="VDP55017.1"/>
    <property type="molecule type" value="Genomic_DNA"/>
</dbReference>
<accession>A0A3P8DTI0</accession>
<evidence type="ECO:0000313" key="1">
    <source>
        <dbReference type="EMBL" id="VDP55017.1"/>
    </source>
</evidence>
<keyword evidence="2" id="KW-1185">Reference proteome</keyword>
<sequence length="47" mass="5427">MVNSPCPPTWLKCWIFTFLPLNFVNNTLPREGSEQNFPGRGFIRVAM</sequence>
<name>A0A3P8DTI0_9TREM</name>